<accession>A0A413T351</accession>
<proteinExistence type="predicted"/>
<dbReference type="AlphaFoldDB" id="A0A413T351"/>
<dbReference type="PANTHER" id="PTHR33885:SF3">
    <property type="entry name" value="PHAGE SHOCK PROTEIN C"/>
    <property type="match status" value="1"/>
</dbReference>
<evidence type="ECO:0000256" key="2">
    <source>
        <dbReference type="ARBA" id="ARBA00022475"/>
    </source>
</evidence>
<keyword evidence="2" id="KW-1003">Cell membrane</keyword>
<gene>
    <name evidence="8" type="ORF">DW921_03845</name>
</gene>
<dbReference type="EMBL" id="QSFT01000005">
    <property type="protein sequence ID" value="RHA77761.1"/>
    <property type="molecule type" value="Genomic_DNA"/>
</dbReference>
<dbReference type="GeneID" id="78404038"/>
<dbReference type="Pfam" id="PF04024">
    <property type="entry name" value="PspC"/>
    <property type="match status" value="1"/>
</dbReference>
<dbReference type="GO" id="GO:0005886">
    <property type="term" value="C:plasma membrane"/>
    <property type="evidence" value="ECO:0007669"/>
    <property type="project" value="UniProtKB-SubCell"/>
</dbReference>
<sequence length="348" mass="39123">MKKTLTVNLGGTVYHIDEDAYVLLDNYLNNLRYYFRREEGAEEIVRDIENRIGELFDEYLRNGQQVITVENVEAVIERMGKPEQLDEETPESESSAGTRREERPRRLFRDPDDRVLGGVASGLAAYFNWDPMWVRIALILLAIPVHGLILVYLIAWIVIPVAHTATEKLQMHGRTISMENIGRTVTDSFERVNDYVRSDKPRSILHRIGSGIVQMVGLLMRLVLILIAICLAPVLFAGIVTVFALIMAATGILISVPAFVYNAFPYINWELVASSSGMAVGLAVCLLLVVCIPFIGLLQLIFQGLKIWGPMSTTAKVVWVILWFVALGAGIILFIQAPYLNYPYHFLL</sequence>
<feature type="domain" description="Phage shock protein PspC N-terminal" evidence="6">
    <location>
        <begin position="105"/>
        <end position="161"/>
    </location>
</feature>
<dbReference type="InterPro" id="IPR052027">
    <property type="entry name" value="PspC"/>
</dbReference>
<evidence type="ECO:0000256" key="1">
    <source>
        <dbReference type="ARBA" id="ARBA00004162"/>
    </source>
</evidence>
<dbReference type="Pfam" id="PF22571">
    <property type="entry name" value="LiaI-LiaF-TM_PspC"/>
    <property type="match status" value="1"/>
</dbReference>
<dbReference type="InterPro" id="IPR054321">
    <property type="entry name" value="PspC-rel_TM"/>
</dbReference>
<keyword evidence="5" id="KW-0472">Membrane</keyword>
<keyword evidence="3" id="KW-0812">Transmembrane</keyword>
<evidence type="ECO:0000256" key="4">
    <source>
        <dbReference type="ARBA" id="ARBA00022989"/>
    </source>
</evidence>
<feature type="domain" description="PspC-related transmembrane region" evidence="7">
    <location>
        <begin position="199"/>
        <end position="336"/>
    </location>
</feature>
<name>A0A413T351_9BACT</name>
<protein>
    <submittedName>
        <fullName evidence="8">PspC domain-containing protein</fullName>
    </submittedName>
</protein>
<dbReference type="RefSeq" id="WP_008141712.1">
    <property type="nucleotide sequence ID" value="NZ_CABJGD010000005.1"/>
</dbReference>
<evidence type="ECO:0000256" key="3">
    <source>
        <dbReference type="ARBA" id="ARBA00022692"/>
    </source>
</evidence>
<comment type="caution">
    <text evidence="8">The sequence shown here is derived from an EMBL/GenBank/DDBJ whole genome shotgun (WGS) entry which is preliminary data.</text>
</comment>
<reference evidence="8 9" key="1">
    <citation type="submission" date="2018-08" db="EMBL/GenBank/DDBJ databases">
        <title>A genome reference for cultivated species of the human gut microbiota.</title>
        <authorList>
            <person name="Zou Y."/>
            <person name="Xue W."/>
            <person name="Luo G."/>
        </authorList>
    </citation>
    <scope>NUCLEOTIDE SEQUENCE [LARGE SCALE GENOMIC DNA]</scope>
    <source>
        <strain evidence="8 9">AM42-38</strain>
    </source>
</reference>
<evidence type="ECO:0000313" key="9">
    <source>
        <dbReference type="Proteomes" id="UP000283855"/>
    </source>
</evidence>
<evidence type="ECO:0000313" key="8">
    <source>
        <dbReference type="EMBL" id="RHA77761.1"/>
    </source>
</evidence>
<evidence type="ECO:0000256" key="5">
    <source>
        <dbReference type="ARBA" id="ARBA00023136"/>
    </source>
</evidence>
<dbReference type="PANTHER" id="PTHR33885">
    <property type="entry name" value="PHAGE SHOCK PROTEIN C"/>
    <property type="match status" value="1"/>
</dbReference>
<evidence type="ECO:0000259" key="7">
    <source>
        <dbReference type="Pfam" id="PF22571"/>
    </source>
</evidence>
<dbReference type="Proteomes" id="UP000283855">
    <property type="component" value="Unassembled WGS sequence"/>
</dbReference>
<evidence type="ECO:0000259" key="6">
    <source>
        <dbReference type="Pfam" id="PF04024"/>
    </source>
</evidence>
<organism evidence="8 9">
    <name type="scientific">Phocaeicola coprophilus</name>
    <dbReference type="NCBI Taxonomy" id="387090"/>
    <lineage>
        <taxon>Bacteria</taxon>
        <taxon>Pseudomonadati</taxon>
        <taxon>Bacteroidota</taxon>
        <taxon>Bacteroidia</taxon>
        <taxon>Bacteroidales</taxon>
        <taxon>Bacteroidaceae</taxon>
        <taxon>Phocaeicola</taxon>
    </lineage>
</organism>
<dbReference type="InterPro" id="IPR007168">
    <property type="entry name" value="Phageshock_PspC_N"/>
</dbReference>
<comment type="subcellular location">
    <subcellularLocation>
        <location evidence="1">Cell membrane</location>
        <topology evidence="1">Single-pass membrane protein</topology>
    </subcellularLocation>
</comment>
<keyword evidence="4" id="KW-1133">Transmembrane helix</keyword>